<dbReference type="GO" id="GO:0016491">
    <property type="term" value="F:oxidoreductase activity"/>
    <property type="evidence" value="ECO:0007669"/>
    <property type="project" value="UniProtKB-KW"/>
</dbReference>
<dbReference type="InterPro" id="IPR011032">
    <property type="entry name" value="GroES-like_sf"/>
</dbReference>
<evidence type="ECO:0000256" key="1">
    <source>
        <dbReference type="ARBA" id="ARBA00022723"/>
    </source>
</evidence>
<protein>
    <submittedName>
        <fullName evidence="7">D-arabitol-phosphate dehydrogenase</fullName>
        <ecNumber evidence="7">1.1.1.301</ecNumber>
    </submittedName>
</protein>
<organism evidence="7">
    <name type="scientific">candidate division TA06 bacterium ADurb.Bin131</name>
    <dbReference type="NCBI Taxonomy" id="1852827"/>
    <lineage>
        <taxon>Bacteria</taxon>
        <taxon>Bacteria division TA06</taxon>
    </lineage>
</organism>
<evidence type="ECO:0000256" key="2">
    <source>
        <dbReference type="ARBA" id="ARBA00022833"/>
    </source>
</evidence>
<comment type="caution">
    <text evidence="7">The sequence shown here is derived from an EMBL/GenBank/DDBJ whole genome shotgun (WGS) entry which is preliminary data.</text>
</comment>
<dbReference type="InterPro" id="IPR002328">
    <property type="entry name" value="ADH_Zn_CS"/>
</dbReference>
<keyword evidence="1 4" id="KW-0479">Metal-binding</keyword>
<dbReference type="EMBL" id="MWDQ01000034">
    <property type="protein sequence ID" value="OQB74637.1"/>
    <property type="molecule type" value="Genomic_DNA"/>
</dbReference>
<dbReference type="PANTHER" id="PTHR43401">
    <property type="entry name" value="L-THREONINE 3-DEHYDROGENASE"/>
    <property type="match status" value="1"/>
</dbReference>
<keyword evidence="2 4" id="KW-0862">Zinc</keyword>
<dbReference type="Gene3D" id="3.90.180.10">
    <property type="entry name" value="Medium-chain alcohol dehydrogenases, catalytic domain"/>
    <property type="match status" value="1"/>
</dbReference>
<name>A0A1V6CCM2_UNCT6</name>
<dbReference type="InterPro" id="IPR050129">
    <property type="entry name" value="Zn_alcohol_dh"/>
</dbReference>
<dbReference type="EC" id="1.1.1.301" evidence="7"/>
<gene>
    <name evidence="7" type="ORF">BWX89_00400</name>
</gene>
<comment type="cofactor">
    <cofactor evidence="4">
        <name>Zn(2+)</name>
        <dbReference type="ChEBI" id="CHEBI:29105"/>
    </cofactor>
</comment>
<dbReference type="Proteomes" id="UP000485562">
    <property type="component" value="Unassembled WGS sequence"/>
</dbReference>
<dbReference type="PANTHER" id="PTHR43401:SF2">
    <property type="entry name" value="L-THREONINE 3-DEHYDROGENASE"/>
    <property type="match status" value="1"/>
</dbReference>
<dbReference type="SUPFAM" id="SSF50129">
    <property type="entry name" value="GroES-like"/>
    <property type="match status" value="1"/>
</dbReference>
<dbReference type="InterPro" id="IPR013154">
    <property type="entry name" value="ADH-like_N"/>
</dbReference>
<accession>A0A1V6CCM2</accession>
<feature type="domain" description="Alcohol dehydrogenase-like C-terminal" evidence="5">
    <location>
        <begin position="177"/>
        <end position="309"/>
    </location>
</feature>
<proteinExistence type="inferred from homology"/>
<dbReference type="Pfam" id="PF08240">
    <property type="entry name" value="ADH_N"/>
    <property type="match status" value="1"/>
</dbReference>
<reference evidence="7" key="1">
    <citation type="submission" date="2017-02" db="EMBL/GenBank/DDBJ databases">
        <title>Delving into the versatile metabolic prowess of the omnipresent phylum Bacteroidetes.</title>
        <authorList>
            <person name="Nobu M.K."/>
            <person name="Mei R."/>
            <person name="Narihiro T."/>
            <person name="Kuroda K."/>
            <person name="Liu W.-T."/>
        </authorList>
    </citation>
    <scope>NUCLEOTIDE SEQUENCE</scope>
    <source>
        <strain evidence="7">ADurb.Bin131</strain>
    </source>
</reference>
<dbReference type="SUPFAM" id="SSF51735">
    <property type="entry name" value="NAD(P)-binding Rossmann-fold domains"/>
    <property type="match status" value="1"/>
</dbReference>
<dbReference type="InterPro" id="IPR036291">
    <property type="entry name" value="NAD(P)-bd_dom_sf"/>
</dbReference>
<evidence type="ECO:0000259" key="6">
    <source>
        <dbReference type="Pfam" id="PF08240"/>
    </source>
</evidence>
<dbReference type="AlphaFoldDB" id="A0A1V6CCM2"/>
<dbReference type="Pfam" id="PF00107">
    <property type="entry name" value="ADH_zinc_N"/>
    <property type="match status" value="1"/>
</dbReference>
<evidence type="ECO:0000259" key="5">
    <source>
        <dbReference type="Pfam" id="PF00107"/>
    </source>
</evidence>
<dbReference type="PROSITE" id="PS00059">
    <property type="entry name" value="ADH_ZINC"/>
    <property type="match status" value="1"/>
</dbReference>
<comment type="similarity">
    <text evidence="4">Belongs to the zinc-containing alcohol dehydrogenase family.</text>
</comment>
<sequence>MRAAVFNGPEKIEIRQWENPICSDSEILIKVEYCAICGTDVRTFFHGHKKVVPPAIIGHEITGEVVEIGRNVKTELKIGQRIVPVTSIGCGVCRLCRKGFFNLCPDTKALGYFYPGGFAEYMIIPELAVKQNAYVLLPENVSSLECSLIEPLSCVINAQNYLKIQEHDNVVIYGGGPIGFMHAVLAGACGADNIIMIDPAFDRLKKFGSLFEGLIFLDPGKEDIVKKVKEITSGFGADVVITACPAKQAQVEAFSIIAPRGRISFFGGLPKDDSTILIDSNTIHYNEISVFGAFASNKPDYQKAADLISSRKIDPSKFITKVISLEDIEKGIRLVKEGSVLKVVVKI</sequence>
<evidence type="ECO:0000256" key="3">
    <source>
        <dbReference type="ARBA" id="ARBA00023002"/>
    </source>
</evidence>
<keyword evidence="3 7" id="KW-0560">Oxidoreductase</keyword>
<dbReference type="GO" id="GO:0008270">
    <property type="term" value="F:zinc ion binding"/>
    <property type="evidence" value="ECO:0007669"/>
    <property type="project" value="InterPro"/>
</dbReference>
<dbReference type="Gene3D" id="3.40.50.720">
    <property type="entry name" value="NAD(P)-binding Rossmann-like Domain"/>
    <property type="match status" value="1"/>
</dbReference>
<feature type="domain" description="Alcohol dehydrogenase-like N-terminal" evidence="6">
    <location>
        <begin position="24"/>
        <end position="126"/>
    </location>
</feature>
<evidence type="ECO:0000256" key="4">
    <source>
        <dbReference type="RuleBase" id="RU361277"/>
    </source>
</evidence>
<evidence type="ECO:0000313" key="7">
    <source>
        <dbReference type="EMBL" id="OQB74637.1"/>
    </source>
</evidence>
<dbReference type="InterPro" id="IPR013149">
    <property type="entry name" value="ADH-like_C"/>
</dbReference>